<feature type="compositionally biased region" description="Basic residues" evidence="1">
    <location>
        <begin position="103"/>
        <end position="126"/>
    </location>
</feature>
<dbReference type="OrthoDB" id="9802901at2"/>
<accession>A0A1Z4LT59</accession>
<evidence type="ECO:0000313" key="4">
    <source>
        <dbReference type="Proteomes" id="UP000218418"/>
    </source>
</evidence>
<feature type="region of interest" description="Disordered" evidence="1">
    <location>
        <begin position="96"/>
        <end position="126"/>
    </location>
</feature>
<dbReference type="AlphaFoldDB" id="A0A1Z4LT59"/>
<feature type="domain" description="RRXRR" evidence="2">
    <location>
        <begin position="9"/>
        <end position="182"/>
    </location>
</feature>
<evidence type="ECO:0000313" key="3">
    <source>
        <dbReference type="EMBL" id="BAY84351.1"/>
    </source>
</evidence>
<protein>
    <recommendedName>
        <fullName evidence="2">RRXRR domain-containing protein</fullName>
    </recommendedName>
</protein>
<keyword evidence="4" id="KW-1185">Reference proteome</keyword>
<dbReference type="InterPro" id="IPR047693">
    <property type="entry name" value="RNA-guided_IscB-like"/>
</dbReference>
<gene>
    <name evidence="3" type="ORF">NIES267_38470</name>
</gene>
<dbReference type="InterPro" id="IPR025938">
    <property type="entry name" value="RRXRR_dom"/>
</dbReference>
<proteinExistence type="predicted"/>
<name>A0A1Z4LT59_9CYAN</name>
<sequence>MQSKQPNKVFLVDTNRKPLNPITPRQARKLLEKGKAAVLRRYPFTLILKREIENPEIFPLTLKIDPGSKTTGIALLSDDVVILVAQIEHRGSAISESLTSRAQSRRSRRNRKTRYRAPRFDNRKRKEGWLPPSLMHRIQTLRTWVRRLMKFCPVAEIWIERVKFDSQLMQNENISGVEYQQGTLRTLCNTQQQLSLQNQ</sequence>
<dbReference type="NCBIfam" id="NF040563">
    <property type="entry name" value="guided_IscB"/>
    <property type="match status" value="1"/>
</dbReference>
<organism evidence="3 4">
    <name type="scientific">Calothrix parasitica NIES-267</name>
    <dbReference type="NCBI Taxonomy" id="1973488"/>
    <lineage>
        <taxon>Bacteria</taxon>
        <taxon>Bacillati</taxon>
        <taxon>Cyanobacteriota</taxon>
        <taxon>Cyanophyceae</taxon>
        <taxon>Nostocales</taxon>
        <taxon>Calotrichaceae</taxon>
        <taxon>Calothrix</taxon>
    </lineage>
</organism>
<reference evidence="3 4" key="1">
    <citation type="submission" date="2017-06" db="EMBL/GenBank/DDBJ databases">
        <title>Genome sequencing of cyanobaciteial culture collection at National Institute for Environmental Studies (NIES).</title>
        <authorList>
            <person name="Hirose Y."/>
            <person name="Shimura Y."/>
            <person name="Fujisawa T."/>
            <person name="Nakamura Y."/>
            <person name="Kawachi M."/>
        </authorList>
    </citation>
    <scope>NUCLEOTIDE SEQUENCE [LARGE SCALE GENOMIC DNA]</scope>
    <source>
        <strain evidence="3 4">NIES-267</strain>
    </source>
</reference>
<evidence type="ECO:0000256" key="1">
    <source>
        <dbReference type="SAM" id="MobiDB-lite"/>
    </source>
</evidence>
<dbReference type="EMBL" id="AP018227">
    <property type="protein sequence ID" value="BAY84351.1"/>
    <property type="molecule type" value="Genomic_DNA"/>
</dbReference>
<dbReference type="Proteomes" id="UP000218418">
    <property type="component" value="Chromosome"/>
</dbReference>
<dbReference type="Pfam" id="PF14239">
    <property type="entry name" value="RRXRR"/>
    <property type="match status" value="1"/>
</dbReference>
<evidence type="ECO:0000259" key="2">
    <source>
        <dbReference type="Pfam" id="PF14239"/>
    </source>
</evidence>